<evidence type="ECO:0000256" key="7">
    <source>
        <dbReference type="ARBA" id="ARBA00038093"/>
    </source>
</evidence>
<dbReference type="HAMAP" id="MF_00265">
    <property type="entry name" value="VapC_Nob1"/>
    <property type="match status" value="1"/>
</dbReference>
<dbReference type="GO" id="GO:0090729">
    <property type="term" value="F:toxin activity"/>
    <property type="evidence" value="ECO:0007669"/>
    <property type="project" value="UniProtKB-KW"/>
</dbReference>
<dbReference type="Pfam" id="PF01850">
    <property type="entry name" value="PIN"/>
    <property type="match status" value="1"/>
</dbReference>
<evidence type="ECO:0000256" key="6">
    <source>
        <dbReference type="ARBA" id="ARBA00022842"/>
    </source>
</evidence>
<evidence type="ECO:0000256" key="3">
    <source>
        <dbReference type="ARBA" id="ARBA00022722"/>
    </source>
</evidence>
<keyword evidence="3 8" id="KW-0540">Nuclease</keyword>
<organism evidence="10 11">
    <name type="scientific">Candidatus Kaiserbacteria bacterium RIFCSPHIGHO2_01_FULL_56_24</name>
    <dbReference type="NCBI Taxonomy" id="1798487"/>
    <lineage>
        <taxon>Bacteria</taxon>
        <taxon>Candidatus Kaiseribacteriota</taxon>
    </lineage>
</organism>
<dbReference type="GO" id="GO:0000287">
    <property type="term" value="F:magnesium ion binding"/>
    <property type="evidence" value="ECO:0007669"/>
    <property type="project" value="UniProtKB-UniRule"/>
</dbReference>
<dbReference type="InterPro" id="IPR050556">
    <property type="entry name" value="Type_II_TA_system_RNase"/>
</dbReference>
<keyword evidence="2 8" id="KW-1277">Toxin-antitoxin system</keyword>
<keyword evidence="4 8" id="KW-0479">Metal-binding</keyword>
<protein>
    <recommendedName>
        <fullName evidence="8">Ribonuclease VapC</fullName>
        <shortName evidence="8">RNase VapC</shortName>
        <ecNumber evidence="8">3.1.-.-</ecNumber>
    </recommendedName>
    <alternativeName>
        <fullName evidence="8">Toxin VapC</fullName>
    </alternativeName>
</protein>
<dbReference type="InterPro" id="IPR002716">
    <property type="entry name" value="PIN_dom"/>
</dbReference>
<evidence type="ECO:0000313" key="10">
    <source>
        <dbReference type="EMBL" id="OGG60517.1"/>
    </source>
</evidence>
<dbReference type="CDD" id="cd18738">
    <property type="entry name" value="PIN_VapC4-5_FitB-like"/>
    <property type="match status" value="1"/>
</dbReference>
<sequence>MYTLDTNAVIYYLSGEAKIVELIAEALEGHGIIYVPTVVRLELLSKPDMTEDENATITNFLAECRQVHLDNAIADIAADVRRLYKIKTPDSIIAATALFTGSTLVTRNARDFKKVSNLRTEMV</sequence>
<dbReference type="PANTHER" id="PTHR33653">
    <property type="entry name" value="RIBONUCLEASE VAPC2"/>
    <property type="match status" value="1"/>
</dbReference>
<evidence type="ECO:0000256" key="5">
    <source>
        <dbReference type="ARBA" id="ARBA00022801"/>
    </source>
</evidence>
<keyword evidence="8" id="KW-0800">Toxin</keyword>
<evidence type="ECO:0000256" key="4">
    <source>
        <dbReference type="ARBA" id="ARBA00022723"/>
    </source>
</evidence>
<name>A0A1F6DGT1_9BACT</name>
<comment type="function">
    <text evidence="8">Toxic component of a toxin-antitoxin (TA) system. An RNase.</text>
</comment>
<evidence type="ECO:0000256" key="8">
    <source>
        <dbReference type="HAMAP-Rule" id="MF_00265"/>
    </source>
</evidence>
<dbReference type="EC" id="3.1.-.-" evidence="8"/>
<evidence type="ECO:0000256" key="1">
    <source>
        <dbReference type="ARBA" id="ARBA00001946"/>
    </source>
</evidence>
<dbReference type="GO" id="GO:0016787">
    <property type="term" value="F:hydrolase activity"/>
    <property type="evidence" value="ECO:0007669"/>
    <property type="project" value="UniProtKB-KW"/>
</dbReference>
<feature type="binding site" evidence="8">
    <location>
        <position position="5"/>
    </location>
    <ligand>
        <name>Mg(2+)</name>
        <dbReference type="ChEBI" id="CHEBI:18420"/>
    </ligand>
</feature>
<comment type="similarity">
    <text evidence="7 8">Belongs to the PINc/VapC protein family.</text>
</comment>
<evidence type="ECO:0000256" key="2">
    <source>
        <dbReference type="ARBA" id="ARBA00022649"/>
    </source>
</evidence>
<gene>
    <name evidence="8" type="primary">vapC</name>
    <name evidence="10" type="ORF">A2765_06425</name>
</gene>
<reference evidence="10 11" key="1">
    <citation type="journal article" date="2016" name="Nat. Commun.">
        <title>Thousands of microbial genomes shed light on interconnected biogeochemical processes in an aquifer system.</title>
        <authorList>
            <person name="Anantharaman K."/>
            <person name="Brown C.T."/>
            <person name="Hug L.A."/>
            <person name="Sharon I."/>
            <person name="Castelle C.J."/>
            <person name="Probst A.J."/>
            <person name="Thomas B.C."/>
            <person name="Singh A."/>
            <person name="Wilkins M.J."/>
            <person name="Karaoz U."/>
            <person name="Brodie E.L."/>
            <person name="Williams K.H."/>
            <person name="Hubbard S.S."/>
            <person name="Banfield J.F."/>
        </authorList>
    </citation>
    <scope>NUCLEOTIDE SEQUENCE [LARGE SCALE GENOMIC DNA]</scope>
</reference>
<dbReference type="EMBL" id="MFLA01000007">
    <property type="protein sequence ID" value="OGG60517.1"/>
    <property type="molecule type" value="Genomic_DNA"/>
</dbReference>
<dbReference type="PANTHER" id="PTHR33653:SF1">
    <property type="entry name" value="RIBONUCLEASE VAPC2"/>
    <property type="match status" value="1"/>
</dbReference>
<evidence type="ECO:0000259" key="9">
    <source>
        <dbReference type="Pfam" id="PF01850"/>
    </source>
</evidence>
<dbReference type="SUPFAM" id="SSF88723">
    <property type="entry name" value="PIN domain-like"/>
    <property type="match status" value="1"/>
</dbReference>
<feature type="binding site" evidence="8">
    <location>
        <position position="90"/>
    </location>
    <ligand>
        <name>Mg(2+)</name>
        <dbReference type="ChEBI" id="CHEBI:18420"/>
    </ligand>
</feature>
<proteinExistence type="inferred from homology"/>
<comment type="caution">
    <text evidence="10">The sequence shown here is derived from an EMBL/GenBank/DDBJ whole genome shotgun (WGS) entry which is preliminary data.</text>
</comment>
<dbReference type="Proteomes" id="UP000176377">
    <property type="component" value="Unassembled WGS sequence"/>
</dbReference>
<accession>A0A1F6DGT1</accession>
<evidence type="ECO:0000313" key="11">
    <source>
        <dbReference type="Proteomes" id="UP000176377"/>
    </source>
</evidence>
<dbReference type="InterPro" id="IPR029060">
    <property type="entry name" value="PIN-like_dom_sf"/>
</dbReference>
<dbReference type="Gene3D" id="3.40.50.1010">
    <property type="entry name" value="5'-nuclease"/>
    <property type="match status" value="1"/>
</dbReference>
<keyword evidence="6 8" id="KW-0460">Magnesium</keyword>
<keyword evidence="5 8" id="KW-0378">Hydrolase</keyword>
<feature type="domain" description="PIN" evidence="9">
    <location>
        <begin position="3"/>
        <end position="116"/>
    </location>
</feature>
<comment type="cofactor">
    <cofactor evidence="1 8">
        <name>Mg(2+)</name>
        <dbReference type="ChEBI" id="CHEBI:18420"/>
    </cofactor>
</comment>
<dbReference type="AlphaFoldDB" id="A0A1F6DGT1"/>
<dbReference type="GO" id="GO:0004540">
    <property type="term" value="F:RNA nuclease activity"/>
    <property type="evidence" value="ECO:0007669"/>
    <property type="project" value="InterPro"/>
</dbReference>
<dbReference type="InterPro" id="IPR022907">
    <property type="entry name" value="VapC_family"/>
</dbReference>